<dbReference type="InterPro" id="IPR050870">
    <property type="entry name" value="FAST_kinase"/>
</dbReference>
<feature type="region of interest" description="Disordered" evidence="1">
    <location>
        <begin position="1"/>
        <end position="250"/>
    </location>
</feature>
<comment type="caution">
    <text evidence="3">The sequence shown here is derived from an EMBL/GenBank/DDBJ whole genome shotgun (WGS) entry which is preliminary data.</text>
</comment>
<feature type="compositionally biased region" description="Basic and acidic residues" evidence="1">
    <location>
        <begin position="218"/>
        <end position="230"/>
    </location>
</feature>
<proteinExistence type="predicted"/>
<dbReference type="GO" id="GO:0000963">
    <property type="term" value="P:mitochondrial RNA processing"/>
    <property type="evidence" value="ECO:0007669"/>
    <property type="project" value="TreeGrafter"/>
</dbReference>
<gene>
    <name evidence="3" type="ORF">THAOC_35135</name>
</gene>
<feature type="compositionally biased region" description="Basic and acidic residues" evidence="1">
    <location>
        <begin position="80"/>
        <end position="99"/>
    </location>
</feature>
<sequence>MSYKHRGHDQQRQTRYQPPELGTSRQRTDERERFEPNGPPVSAKREYGNEDGSRHQRQVPGPGQRPWPRFQPPELGTSRPHREREHFAPYEPGKAKRGYDDEDGSRRHGRYQHQGPGQQRQSRFQPPELGPSRPRQERLAPYEPDSAKRGGTPRATDRFRGQETGLSSGRDRGRGADRDRGTDSRTGAGGARKGSLPGVGPTTGATAAGAGATRRIGMKVEDVDGTEPKDGVNGAAACGRGRGATSMQGRGPDFRTCQTVVELAGLACRSLDSMSNRAIAAFWSGLPRLLHKRGAQDPNLEENLRCVIGTTCTRMHSFQSRDLAQTSLGIAKTISQVSRGDQLYQADDPCQIIRGLFVKGSQCSSIFDRIASSAAVVLNEFEARHLSNLIYSFGLVELNPDIGGETLFNVFGKTAVRILQTFKPQELSNMLWAFVKVDAKNSRLFQETGGVISGMDLDSFKPQEQSNILWSFAKSGEANPELFRVLGNHIVARRLNDFQPQHLSNIAWAFATAGVSHPILFKKIRDHIAGQDRLNLFNPQNLSNITWAFATAGDSHPEVFKKIGDHIAGLNSLDSFKAQALSNIAWAYSVANVPSEGLFNECFAGACSSKEETFPEEELRQLHQWQLWQQELKSGMELPHSLKEKCRNAFISSSYSESKLQNDVVDELKAIGLDLEVEVLLESGYRVDALVKFSDGGN</sequence>
<dbReference type="PANTHER" id="PTHR21228:SF40">
    <property type="entry name" value="LD45607P"/>
    <property type="match status" value="1"/>
</dbReference>
<dbReference type="Pfam" id="PF26188">
    <property type="entry name" value="RESC6"/>
    <property type="match status" value="1"/>
</dbReference>
<dbReference type="GO" id="GO:0003723">
    <property type="term" value="F:RNA binding"/>
    <property type="evidence" value="ECO:0007669"/>
    <property type="project" value="TreeGrafter"/>
</dbReference>
<keyword evidence="4" id="KW-1185">Reference proteome</keyword>
<dbReference type="GO" id="GO:0035770">
    <property type="term" value="C:ribonucleoprotein granule"/>
    <property type="evidence" value="ECO:0007669"/>
    <property type="project" value="TreeGrafter"/>
</dbReference>
<evidence type="ECO:0000313" key="4">
    <source>
        <dbReference type="Proteomes" id="UP000266841"/>
    </source>
</evidence>
<feature type="compositionally biased region" description="Basic and acidic residues" evidence="1">
    <location>
        <begin position="169"/>
        <end position="183"/>
    </location>
</feature>
<feature type="domain" description="RNA-editing substrate-binding complex 6 protein" evidence="2">
    <location>
        <begin position="342"/>
        <end position="524"/>
    </location>
</feature>
<dbReference type="GO" id="GO:0005759">
    <property type="term" value="C:mitochondrial matrix"/>
    <property type="evidence" value="ECO:0007669"/>
    <property type="project" value="TreeGrafter"/>
</dbReference>
<feature type="compositionally biased region" description="Polar residues" evidence="1">
    <location>
        <begin position="115"/>
        <end position="124"/>
    </location>
</feature>
<dbReference type="EMBL" id="AGNL01047899">
    <property type="protein sequence ID" value="EJK46207.1"/>
    <property type="molecule type" value="Genomic_DNA"/>
</dbReference>
<dbReference type="AlphaFoldDB" id="K0RI06"/>
<evidence type="ECO:0000256" key="1">
    <source>
        <dbReference type="SAM" id="MobiDB-lite"/>
    </source>
</evidence>
<dbReference type="Proteomes" id="UP000266841">
    <property type="component" value="Unassembled WGS sequence"/>
</dbReference>
<dbReference type="GO" id="GO:0044528">
    <property type="term" value="P:regulation of mitochondrial mRNA stability"/>
    <property type="evidence" value="ECO:0007669"/>
    <property type="project" value="TreeGrafter"/>
</dbReference>
<accession>K0RI06</accession>
<dbReference type="OrthoDB" id="2019031at2759"/>
<reference evidence="3 4" key="1">
    <citation type="journal article" date="2012" name="Genome Biol.">
        <title>Genome and low-iron response of an oceanic diatom adapted to chronic iron limitation.</title>
        <authorList>
            <person name="Lommer M."/>
            <person name="Specht M."/>
            <person name="Roy A.S."/>
            <person name="Kraemer L."/>
            <person name="Andreson R."/>
            <person name="Gutowska M.A."/>
            <person name="Wolf J."/>
            <person name="Bergner S.V."/>
            <person name="Schilhabel M.B."/>
            <person name="Klostermeier U.C."/>
            <person name="Beiko R.G."/>
            <person name="Rosenstiel P."/>
            <person name="Hippler M."/>
            <person name="Laroche J."/>
        </authorList>
    </citation>
    <scope>NUCLEOTIDE SEQUENCE [LARGE SCALE GENOMIC DNA]</scope>
    <source>
        <strain evidence="3 4">CCMP1005</strain>
    </source>
</reference>
<feature type="compositionally biased region" description="Low complexity" evidence="1">
    <location>
        <begin position="198"/>
        <end position="213"/>
    </location>
</feature>
<feature type="compositionally biased region" description="Basic and acidic residues" evidence="1">
    <location>
        <begin position="43"/>
        <end position="54"/>
    </location>
</feature>
<evidence type="ECO:0000259" key="2">
    <source>
        <dbReference type="Pfam" id="PF26188"/>
    </source>
</evidence>
<dbReference type="InterPro" id="IPR058917">
    <property type="entry name" value="RESC6_dom"/>
</dbReference>
<feature type="compositionally biased region" description="Basic and acidic residues" evidence="1">
    <location>
        <begin position="26"/>
        <end position="35"/>
    </location>
</feature>
<name>K0RI06_THAOC</name>
<evidence type="ECO:0000313" key="3">
    <source>
        <dbReference type="EMBL" id="EJK46207.1"/>
    </source>
</evidence>
<feature type="compositionally biased region" description="Basic and acidic residues" evidence="1">
    <location>
        <begin position="134"/>
        <end position="148"/>
    </location>
</feature>
<dbReference type="eggNOG" id="ENOG502S18V">
    <property type="taxonomic scope" value="Eukaryota"/>
</dbReference>
<dbReference type="PANTHER" id="PTHR21228">
    <property type="entry name" value="FAST LEU-RICH DOMAIN-CONTAINING"/>
    <property type="match status" value="1"/>
</dbReference>
<organism evidence="3 4">
    <name type="scientific">Thalassiosira oceanica</name>
    <name type="common">Marine diatom</name>
    <dbReference type="NCBI Taxonomy" id="159749"/>
    <lineage>
        <taxon>Eukaryota</taxon>
        <taxon>Sar</taxon>
        <taxon>Stramenopiles</taxon>
        <taxon>Ochrophyta</taxon>
        <taxon>Bacillariophyta</taxon>
        <taxon>Coscinodiscophyceae</taxon>
        <taxon>Thalassiosirophycidae</taxon>
        <taxon>Thalassiosirales</taxon>
        <taxon>Thalassiosiraceae</taxon>
        <taxon>Thalassiosira</taxon>
    </lineage>
</organism>
<protein>
    <recommendedName>
        <fullName evidence="2">RNA-editing substrate-binding complex 6 protein domain-containing protein</fullName>
    </recommendedName>
</protein>